<feature type="compositionally biased region" description="Polar residues" evidence="3">
    <location>
        <begin position="1284"/>
        <end position="1300"/>
    </location>
</feature>
<proteinExistence type="predicted"/>
<protein>
    <recommendedName>
        <fullName evidence="4">RIC1 C-terminal alpha solenoid region domain-containing protein</fullName>
    </recommendedName>
</protein>
<dbReference type="InterPro" id="IPR009771">
    <property type="entry name" value="RIC1_C"/>
</dbReference>
<dbReference type="GO" id="GO:0006886">
    <property type="term" value="P:intracellular protein transport"/>
    <property type="evidence" value="ECO:0007669"/>
    <property type="project" value="InterPro"/>
</dbReference>
<dbReference type="Pfam" id="PF25440">
    <property type="entry name" value="Beta-prop_RIC1_2nd"/>
    <property type="match status" value="1"/>
</dbReference>
<feature type="region of interest" description="Disordered" evidence="3">
    <location>
        <begin position="315"/>
        <end position="398"/>
    </location>
</feature>
<dbReference type="GO" id="GO:0000139">
    <property type="term" value="C:Golgi membrane"/>
    <property type="evidence" value="ECO:0007669"/>
    <property type="project" value="TreeGrafter"/>
</dbReference>
<dbReference type="InterPro" id="IPR001680">
    <property type="entry name" value="WD40_rpt"/>
</dbReference>
<sequence>MYWPTACAERIHLSPSGLHQPSTFLRFDKDAAQQLPAPDSGQQDAIQEQIIQLARSRNGMMWATLSTTTISIWSARPAQVVTALVRTPQSIIDYGNNVRIEWRPDGKALLVETDLNFLLLYNIVYRHQGSSIYSYIPPSGSGARSQSGELLAPNPNALRNSLAPGAGESAAAGDLGLGGLAGEACELRFRLVLRIDAGLRFATSTETHMLVSTTSPPAVQCIRWPSDDPNAPPPNFDDPLIRTRTSLAAQLNWFISNTTGSPDSSDEQTPVQITQMTYSRPMDVFVWLTSDGRAYVANLDLLAEGVSLWSGRCFHGAPKHRKRPSSATERTSEPLDLPAASGSTDGTDLSHSAEAEIAAPVVEEADDSTAVDTDKSASGNQSHSSLPHDGPNGKAQAQTRIADLSPEQHALSVSINAKFSLIAIGLADGTVAVYNYRAPGRTPLHSHTLSVREALKSTASYLTTGSVRSLAWTSDGYALAVGCDKGLTIWSTYGKLMGCTLREDWELASKNFSDAFMFGSRDLFWGPGNTELFILALPKPGAPPLRPDNQLFVLPFSKSAVAGQHSPDNTRFAFYQTDDSLHVYRGADQTDLTAITPESDVWQHVKIPQPYLAANWPVRYAAISADGNLIAVAGRRGLAHYSSSSGRWKLHKSVAQEQSFVVRGGMQWFQHVLIAACDAGGEYQLRLYSRDTDLDSTHLLDLQVLPSPVILTSLFDNSLLVYTADNTFYHFLIDLSQDRIRLRLCGSITFDGVVGEPARVRGMSWMIPESQQRFGDPIDDLTVATIIFLIDGKLVLLRPRKVGGGNGLNSSQNALEYSDDPRHDQYDPYGDDDDEEVAYGMQILADKIEYYWTHLQGIGTLENSLWGYDGGGIKLWLDALRIPSSDPDESFQSDDEDDEQDQLPEYKTIESSVYMPLDFYPLCVLLEKGIVLGVESEVSLRRSLDFALWRTGTNTHLFLHQVLRNYLEKGLLEEAVFFAASYQDLVYFAHALEILLHAVLEDEADAGLGEALYARKGSGSVLQKERSASSLLADVAEEEDQNSGNEQDQSFTEAPRQNGKHLGLPRSRRGSRSPSPSRTSTPRAILPLVVEFLDHFPEALEVVVGCARKTEVARWAYLFDVVGAPRVLFQKCIQADQLRTAGMYLLVLHNLEPLEVSIAHTIQLLKLAAQKEDWSTCHDLLRFLAQIDPAGGALRLAVDEAGILGDGSISTETASNGDALVDSQTPLRLLRTTSAPVTPTKLDTMTEEEEEEGEEEENPAAPITQQPTDTVASAAADPPPRPSFQNQRSKSATLPSANLPQRNIPDVIINGQSLTPSLAAMGLGGTAKRQYAHGIGMSLSRVGLRSSDRIWDTNNANNGGTSDSPTSPRASFGSTRRPSGEDERWLSKGQLNTQHDVDEDIIEGDRSTSTVGSLPDR</sequence>
<name>A0A5C3E0I5_9BASI</name>
<evidence type="ECO:0000256" key="3">
    <source>
        <dbReference type="SAM" id="MobiDB-lite"/>
    </source>
</evidence>
<dbReference type="PANTHER" id="PTHR22746:SF10">
    <property type="entry name" value="GUANINE NUCLEOTIDE EXCHANGE FACTOR SUBUNIT RIC1"/>
    <property type="match status" value="1"/>
</dbReference>
<dbReference type="GO" id="GO:0034066">
    <property type="term" value="C:Ric1-Rgp1 guanyl-nucleotide exchange factor complex"/>
    <property type="evidence" value="ECO:0007669"/>
    <property type="project" value="InterPro"/>
</dbReference>
<evidence type="ECO:0000256" key="2">
    <source>
        <dbReference type="ARBA" id="ARBA00023136"/>
    </source>
</evidence>
<dbReference type="OrthoDB" id="67540at2759"/>
<feature type="compositionally biased region" description="Polar residues" evidence="3">
    <location>
        <begin position="1212"/>
        <end position="1243"/>
    </location>
</feature>
<feature type="region of interest" description="Disordered" evidence="3">
    <location>
        <begin position="1350"/>
        <end position="1417"/>
    </location>
</feature>
<dbReference type="InterPro" id="IPR040096">
    <property type="entry name" value="Ric1"/>
</dbReference>
<dbReference type="Proteomes" id="UP000324022">
    <property type="component" value="Unassembled WGS sequence"/>
</dbReference>
<dbReference type="SUPFAM" id="SSF50978">
    <property type="entry name" value="WD40 repeat-like"/>
    <property type="match status" value="2"/>
</dbReference>
<evidence type="ECO:0000313" key="6">
    <source>
        <dbReference type="Proteomes" id="UP000324022"/>
    </source>
</evidence>
<dbReference type="EMBL" id="OOIN01000005">
    <property type="protein sequence ID" value="SPO23021.1"/>
    <property type="molecule type" value="Genomic_DNA"/>
</dbReference>
<feature type="compositionally biased region" description="Polar residues" evidence="3">
    <location>
        <begin position="341"/>
        <end position="350"/>
    </location>
</feature>
<gene>
    <name evidence="5" type="ORF">UTRI_01699</name>
</gene>
<feature type="compositionally biased region" description="Polar residues" evidence="3">
    <location>
        <begin position="376"/>
        <end position="385"/>
    </location>
</feature>
<dbReference type="PANTHER" id="PTHR22746">
    <property type="entry name" value="RAB6A-GEF COMPLEX PARTNER PROTEIN 1"/>
    <property type="match status" value="1"/>
</dbReference>
<dbReference type="GO" id="GO:0005829">
    <property type="term" value="C:cytosol"/>
    <property type="evidence" value="ECO:0007669"/>
    <property type="project" value="TreeGrafter"/>
</dbReference>
<evidence type="ECO:0000256" key="1">
    <source>
        <dbReference type="ARBA" id="ARBA00004370"/>
    </source>
</evidence>
<dbReference type="InterPro" id="IPR036322">
    <property type="entry name" value="WD40_repeat_dom_sf"/>
</dbReference>
<feature type="compositionally biased region" description="Polar residues" evidence="3">
    <location>
        <begin position="1042"/>
        <end position="1052"/>
    </location>
</feature>
<comment type="subcellular location">
    <subcellularLocation>
        <location evidence="1">Membrane</location>
    </subcellularLocation>
</comment>
<evidence type="ECO:0000313" key="5">
    <source>
        <dbReference type="EMBL" id="SPO23021.1"/>
    </source>
</evidence>
<reference evidence="5 6" key="1">
    <citation type="submission" date="2018-03" db="EMBL/GenBank/DDBJ databases">
        <authorList>
            <person name="Guldener U."/>
        </authorList>
    </citation>
    <scope>NUCLEOTIDE SEQUENCE [LARGE SCALE GENOMIC DNA]</scope>
    <source>
        <strain evidence="5 6">NBRC100155</strain>
    </source>
</reference>
<keyword evidence="2" id="KW-0472">Membrane</keyword>
<feature type="region of interest" description="Disordered" evidence="3">
    <location>
        <begin position="1212"/>
        <end position="1300"/>
    </location>
</feature>
<dbReference type="Gene3D" id="2.130.10.10">
    <property type="entry name" value="YVTN repeat-like/Quinoprotein amine dehydrogenase"/>
    <property type="match status" value="1"/>
</dbReference>
<dbReference type="GO" id="GO:0042147">
    <property type="term" value="P:retrograde transport, endosome to Golgi"/>
    <property type="evidence" value="ECO:0007669"/>
    <property type="project" value="TreeGrafter"/>
</dbReference>
<feature type="compositionally biased region" description="Polar residues" evidence="3">
    <location>
        <begin position="1407"/>
        <end position="1417"/>
    </location>
</feature>
<keyword evidence="6" id="KW-1185">Reference proteome</keyword>
<feature type="region of interest" description="Disordered" evidence="3">
    <location>
        <begin position="808"/>
        <end position="832"/>
    </location>
</feature>
<accession>A0A5C3E0I5</accession>
<dbReference type="SMART" id="SM00320">
    <property type="entry name" value="WD40"/>
    <property type="match status" value="2"/>
</dbReference>
<dbReference type="InterPro" id="IPR015943">
    <property type="entry name" value="WD40/YVTN_repeat-like_dom_sf"/>
</dbReference>
<feature type="domain" description="RIC1 C-terminal alpha solenoid region" evidence="4">
    <location>
        <begin position="960"/>
        <end position="1202"/>
    </location>
</feature>
<feature type="compositionally biased region" description="Acidic residues" evidence="3">
    <location>
        <begin position="1245"/>
        <end position="1258"/>
    </location>
</feature>
<evidence type="ECO:0000259" key="4">
    <source>
        <dbReference type="Pfam" id="PF07064"/>
    </source>
</evidence>
<feature type="region of interest" description="Disordered" evidence="3">
    <location>
        <begin position="1034"/>
        <end position="1081"/>
    </location>
</feature>
<organism evidence="5 6">
    <name type="scientific">Ustilago trichophora</name>
    <dbReference type="NCBI Taxonomy" id="86804"/>
    <lineage>
        <taxon>Eukaryota</taxon>
        <taxon>Fungi</taxon>
        <taxon>Dikarya</taxon>
        <taxon>Basidiomycota</taxon>
        <taxon>Ustilaginomycotina</taxon>
        <taxon>Ustilaginomycetes</taxon>
        <taxon>Ustilaginales</taxon>
        <taxon>Ustilaginaceae</taxon>
        <taxon>Ustilago</taxon>
    </lineage>
</organism>
<feature type="compositionally biased region" description="Polar residues" evidence="3">
    <location>
        <begin position="1352"/>
        <end position="1377"/>
    </location>
</feature>
<feature type="compositionally biased region" description="Low complexity" evidence="3">
    <location>
        <begin position="1072"/>
        <end position="1081"/>
    </location>
</feature>
<dbReference type="Pfam" id="PF07064">
    <property type="entry name" value="RIC1"/>
    <property type="match status" value="1"/>
</dbReference>